<evidence type="ECO:0000313" key="2">
    <source>
        <dbReference type="EMBL" id="MDG0858684.1"/>
    </source>
</evidence>
<sequence length="89" mass="9258">MADVLKVYQGQTVVGQAERSVDGTASVTVEGLEVGTEYPAGTYEVAFSNESGESAKVDVPAFTTKESAPTEPENVEVNANEDSADVSAE</sequence>
<dbReference type="EMBL" id="JAMBPX010000003">
    <property type="protein sequence ID" value="MDG0858684.1"/>
    <property type="molecule type" value="Genomic_DNA"/>
</dbReference>
<proteinExistence type="predicted"/>
<feature type="region of interest" description="Disordered" evidence="1">
    <location>
        <begin position="64"/>
        <end position="89"/>
    </location>
</feature>
<dbReference type="Proteomes" id="UP001152302">
    <property type="component" value="Unassembled WGS sequence"/>
</dbReference>
<name>A0A9X4L9H4_9STAP</name>
<dbReference type="InterPro" id="IPR013783">
    <property type="entry name" value="Ig-like_fold"/>
</dbReference>
<reference evidence="2" key="1">
    <citation type="submission" date="2022-05" db="EMBL/GenBank/DDBJ databases">
        <title>Comparative genomics of Staphylococcus equorum isolates.</title>
        <authorList>
            <person name="Luelf R.H."/>
        </authorList>
    </citation>
    <scope>NUCLEOTIDE SEQUENCE</scope>
    <source>
        <strain evidence="2">TMW 2.2343</strain>
    </source>
</reference>
<dbReference type="RefSeq" id="WP_277581554.1">
    <property type="nucleotide sequence ID" value="NZ_JAMBPV010000005.1"/>
</dbReference>
<protein>
    <submittedName>
        <fullName evidence="2">Fibronectin type III domain-containing protein</fullName>
    </submittedName>
</protein>
<evidence type="ECO:0000313" key="3">
    <source>
        <dbReference type="Proteomes" id="UP001152302"/>
    </source>
</evidence>
<dbReference type="Gene3D" id="2.60.40.10">
    <property type="entry name" value="Immunoglobulins"/>
    <property type="match status" value="1"/>
</dbReference>
<accession>A0A9X4L9H4</accession>
<organism evidence="2 3">
    <name type="scientific">Staphylococcus equorum</name>
    <dbReference type="NCBI Taxonomy" id="246432"/>
    <lineage>
        <taxon>Bacteria</taxon>
        <taxon>Bacillati</taxon>
        <taxon>Bacillota</taxon>
        <taxon>Bacilli</taxon>
        <taxon>Bacillales</taxon>
        <taxon>Staphylococcaceae</taxon>
        <taxon>Staphylococcus</taxon>
    </lineage>
</organism>
<gene>
    <name evidence="2" type="ORF">M4L21_05015</name>
</gene>
<comment type="caution">
    <text evidence="2">The sequence shown here is derived from an EMBL/GenBank/DDBJ whole genome shotgun (WGS) entry which is preliminary data.</text>
</comment>
<dbReference type="AlphaFoldDB" id="A0A9X4L9H4"/>
<evidence type="ECO:0000256" key="1">
    <source>
        <dbReference type="SAM" id="MobiDB-lite"/>
    </source>
</evidence>